<dbReference type="OrthoDB" id="1937321at2759"/>
<feature type="transmembrane region" description="Helical" evidence="1">
    <location>
        <begin position="100"/>
        <end position="124"/>
    </location>
</feature>
<evidence type="ECO:0000313" key="3">
    <source>
        <dbReference type="Proteomes" id="UP000245207"/>
    </source>
</evidence>
<dbReference type="GO" id="GO:0005886">
    <property type="term" value="C:plasma membrane"/>
    <property type="evidence" value="ECO:0007669"/>
    <property type="project" value="TreeGrafter"/>
</dbReference>
<sequence length="231" mass="26133">MNRDERKFGRGLLGEEQKNGNVSLVLAQDRTTRKDPLDRFKKYRGGWNIKERHYWASVAFTAAPFFVVAAAWFMIFGLFLSLICCCRSCFRKEPYGYSNTAYILSLILLILFTITAIVGCIVLYTGQWKFHQCTTKALRYIVHQANITATALGNVSDDLAAAKKITVAQVFLPVNVQSDIEEIQTKLNASAIQLSGRTKENKEDIQDILERENSLDCYIGSDAPMDVSWLQ</sequence>
<keyword evidence="3" id="KW-1185">Reference proteome</keyword>
<keyword evidence="1" id="KW-0812">Transmembrane</keyword>
<dbReference type="InterPro" id="IPR040283">
    <property type="entry name" value="DDB_G0292058-like"/>
</dbReference>
<dbReference type="PANTHER" id="PTHR31414">
    <property type="entry name" value="TRANSMEMBRANE PROTEIN DDB_G0292058"/>
    <property type="match status" value="1"/>
</dbReference>
<keyword evidence="1" id="KW-1133">Transmembrane helix</keyword>
<accession>A0A2U1MML6</accession>
<evidence type="ECO:0000256" key="1">
    <source>
        <dbReference type="SAM" id="Phobius"/>
    </source>
</evidence>
<dbReference type="AlphaFoldDB" id="A0A2U1MML6"/>
<gene>
    <name evidence="2" type="ORF">CTI12_AA363510</name>
</gene>
<dbReference type="GO" id="GO:0009506">
    <property type="term" value="C:plasmodesma"/>
    <property type="evidence" value="ECO:0007669"/>
    <property type="project" value="TreeGrafter"/>
</dbReference>
<dbReference type="PANTHER" id="PTHR31414:SF30">
    <property type="entry name" value="TRANSMEMBRANE PROTEIN"/>
    <property type="match status" value="1"/>
</dbReference>
<dbReference type="Proteomes" id="UP000245207">
    <property type="component" value="Unassembled WGS sequence"/>
</dbReference>
<name>A0A2U1MML6_ARTAN</name>
<evidence type="ECO:0000313" key="2">
    <source>
        <dbReference type="EMBL" id="PWA62501.1"/>
    </source>
</evidence>
<organism evidence="2 3">
    <name type="scientific">Artemisia annua</name>
    <name type="common">Sweet wormwood</name>
    <dbReference type="NCBI Taxonomy" id="35608"/>
    <lineage>
        <taxon>Eukaryota</taxon>
        <taxon>Viridiplantae</taxon>
        <taxon>Streptophyta</taxon>
        <taxon>Embryophyta</taxon>
        <taxon>Tracheophyta</taxon>
        <taxon>Spermatophyta</taxon>
        <taxon>Magnoliopsida</taxon>
        <taxon>eudicotyledons</taxon>
        <taxon>Gunneridae</taxon>
        <taxon>Pentapetalae</taxon>
        <taxon>asterids</taxon>
        <taxon>campanulids</taxon>
        <taxon>Asterales</taxon>
        <taxon>Asteraceae</taxon>
        <taxon>Asteroideae</taxon>
        <taxon>Anthemideae</taxon>
        <taxon>Artemisiinae</taxon>
        <taxon>Artemisia</taxon>
    </lineage>
</organism>
<reference evidence="2 3" key="1">
    <citation type="journal article" date="2018" name="Mol. Plant">
        <title>The genome of Artemisia annua provides insight into the evolution of Asteraceae family and artemisinin biosynthesis.</title>
        <authorList>
            <person name="Shen Q."/>
            <person name="Zhang L."/>
            <person name="Liao Z."/>
            <person name="Wang S."/>
            <person name="Yan T."/>
            <person name="Shi P."/>
            <person name="Liu M."/>
            <person name="Fu X."/>
            <person name="Pan Q."/>
            <person name="Wang Y."/>
            <person name="Lv Z."/>
            <person name="Lu X."/>
            <person name="Zhang F."/>
            <person name="Jiang W."/>
            <person name="Ma Y."/>
            <person name="Chen M."/>
            <person name="Hao X."/>
            <person name="Li L."/>
            <person name="Tang Y."/>
            <person name="Lv G."/>
            <person name="Zhou Y."/>
            <person name="Sun X."/>
            <person name="Brodelius P.E."/>
            <person name="Rose J.K.C."/>
            <person name="Tang K."/>
        </authorList>
    </citation>
    <scope>NUCLEOTIDE SEQUENCE [LARGE SCALE GENOMIC DNA]</scope>
    <source>
        <strain evidence="3">cv. Huhao1</strain>
        <tissue evidence="2">Leaf</tissue>
    </source>
</reference>
<protein>
    <submittedName>
        <fullName evidence="2">Uncharacterized protein</fullName>
    </submittedName>
</protein>
<comment type="caution">
    <text evidence="2">The sequence shown here is derived from an EMBL/GenBank/DDBJ whole genome shotgun (WGS) entry which is preliminary data.</text>
</comment>
<dbReference type="STRING" id="35608.A0A2U1MML6"/>
<feature type="transmembrane region" description="Helical" evidence="1">
    <location>
        <begin position="54"/>
        <end position="80"/>
    </location>
</feature>
<proteinExistence type="predicted"/>
<dbReference type="EMBL" id="PKPP01004855">
    <property type="protein sequence ID" value="PWA62501.1"/>
    <property type="molecule type" value="Genomic_DNA"/>
</dbReference>
<keyword evidence="1" id="KW-0472">Membrane</keyword>